<dbReference type="GeneID" id="68572266"/>
<dbReference type="EMBL" id="BAAADU010000002">
    <property type="protein sequence ID" value="GAA0646581.1"/>
    <property type="molecule type" value="Genomic_DNA"/>
</dbReference>
<reference evidence="2 3" key="1">
    <citation type="journal article" date="2019" name="Int. J. Syst. Evol. Microbiol.">
        <title>The Global Catalogue of Microorganisms (GCM) 10K type strain sequencing project: providing services to taxonomists for standard genome sequencing and annotation.</title>
        <authorList>
            <consortium name="The Broad Institute Genomics Platform"/>
            <consortium name="The Broad Institute Genome Sequencing Center for Infectious Disease"/>
            <person name="Wu L."/>
            <person name="Ma J."/>
        </authorList>
    </citation>
    <scope>NUCLEOTIDE SEQUENCE [LARGE SCALE GENOMIC DNA]</scope>
    <source>
        <strain evidence="2 3">JCM 16327</strain>
    </source>
</reference>
<evidence type="ECO:0000313" key="3">
    <source>
        <dbReference type="Proteomes" id="UP001500194"/>
    </source>
</evidence>
<dbReference type="InterPro" id="IPR006059">
    <property type="entry name" value="SBP"/>
</dbReference>
<comment type="caution">
    <text evidence="2">The sequence shown here is derived from an EMBL/GenBank/DDBJ whole genome shotgun (WGS) entry which is preliminary data.</text>
</comment>
<keyword evidence="3" id="KW-1185">Reference proteome</keyword>
<keyword evidence="1" id="KW-0732">Signal</keyword>
<dbReference type="PROSITE" id="PS51257">
    <property type="entry name" value="PROKAR_LIPOPROTEIN"/>
    <property type="match status" value="1"/>
</dbReference>
<sequence>MRRRALLTSLASGALAGLAGCADSSTPAETLTAGATREFVASSPDAEVAGNWLAEEFRAQTETSLSWETPPGALSAYVARHLQGAAVDADAFLGVTPSALATARDRTDGLFAAANGYDRVLDAYEFDPEERVLPVTRSDVCLVYDETRIDPPASFASFFSPEYAPLTLVPDPRTDALGRAFFAWSVREFGLADACERWRAFLDAGAHLVASSTAARTAYRNGLGALLVGTSTTTLFAARDRLDLERYRVQFLDGAAYRHVEGVGRFADAANPENADAFTEFLLEPNVQGRLAVLTGALPVIEDAALPEDFDQYVRTPDATVNPAYDVLAASLDDWLAAWQRTVTAARA</sequence>
<proteinExistence type="predicted"/>
<dbReference type="Proteomes" id="UP001500194">
    <property type="component" value="Unassembled WGS sequence"/>
</dbReference>
<accession>A0AAV3SXV7</accession>
<evidence type="ECO:0000256" key="1">
    <source>
        <dbReference type="ARBA" id="ARBA00022729"/>
    </source>
</evidence>
<dbReference type="RefSeq" id="WP_227261673.1">
    <property type="nucleotide sequence ID" value="NZ_BAAADU010000002.1"/>
</dbReference>
<evidence type="ECO:0008006" key="4">
    <source>
        <dbReference type="Google" id="ProtNLM"/>
    </source>
</evidence>
<dbReference type="SUPFAM" id="SSF53850">
    <property type="entry name" value="Periplasmic binding protein-like II"/>
    <property type="match status" value="1"/>
</dbReference>
<dbReference type="AlphaFoldDB" id="A0AAV3SXV7"/>
<dbReference type="PANTHER" id="PTHR30006">
    <property type="entry name" value="THIAMINE-BINDING PERIPLASMIC PROTEIN-RELATED"/>
    <property type="match status" value="1"/>
</dbReference>
<organism evidence="2 3">
    <name type="scientific">Salarchaeum japonicum</name>
    <dbReference type="NCBI Taxonomy" id="555573"/>
    <lineage>
        <taxon>Archaea</taxon>
        <taxon>Methanobacteriati</taxon>
        <taxon>Methanobacteriota</taxon>
        <taxon>Stenosarchaea group</taxon>
        <taxon>Halobacteria</taxon>
        <taxon>Halobacteriales</taxon>
        <taxon>Halobacteriaceae</taxon>
    </lineage>
</organism>
<protein>
    <recommendedName>
        <fullName evidence="4">Thiamine ABC transporter substrate-binding protein</fullName>
    </recommendedName>
</protein>
<dbReference type="Pfam" id="PF13416">
    <property type="entry name" value="SBP_bac_8"/>
    <property type="match status" value="1"/>
</dbReference>
<name>A0AAV3SXV7_9EURY</name>
<dbReference type="PANTHER" id="PTHR30006:SF2">
    <property type="entry name" value="ABC TRANSPORTER SUBSTRATE-BINDING PROTEIN"/>
    <property type="match status" value="1"/>
</dbReference>
<gene>
    <name evidence="2" type="ORF">GCM10009019_06160</name>
</gene>
<evidence type="ECO:0000313" key="2">
    <source>
        <dbReference type="EMBL" id="GAA0646581.1"/>
    </source>
</evidence>
<dbReference type="Gene3D" id="3.40.190.10">
    <property type="entry name" value="Periplasmic binding protein-like II"/>
    <property type="match status" value="2"/>
</dbReference>